<evidence type="ECO:0000313" key="2">
    <source>
        <dbReference type="EMBL" id="PRO68422.1"/>
    </source>
</evidence>
<feature type="chain" id="PRO_5046719054" evidence="1">
    <location>
        <begin position="25"/>
        <end position="301"/>
    </location>
</feature>
<protein>
    <submittedName>
        <fullName evidence="2">Uncharacterized protein</fullName>
    </submittedName>
</protein>
<dbReference type="EMBL" id="PVNO01000026">
    <property type="protein sequence ID" value="PRO68422.1"/>
    <property type="molecule type" value="Genomic_DNA"/>
</dbReference>
<comment type="caution">
    <text evidence="2">The sequence shown here is derived from an EMBL/GenBank/DDBJ whole genome shotgun (WGS) entry which is preliminary data.</text>
</comment>
<dbReference type="RefSeq" id="WP_105931561.1">
    <property type="nucleotide sequence ID" value="NZ_PVNO01000026.1"/>
</dbReference>
<dbReference type="Proteomes" id="UP000239539">
    <property type="component" value="Unassembled WGS sequence"/>
</dbReference>
<accession>A0ABX5CLG7</accession>
<name>A0ABX5CLG7_9ALTE</name>
<keyword evidence="1" id="KW-0732">Signal</keyword>
<evidence type="ECO:0000256" key="1">
    <source>
        <dbReference type="SAM" id="SignalP"/>
    </source>
</evidence>
<reference evidence="3" key="1">
    <citation type="journal article" date="2020" name="Int. J. Syst. Evol. Microbiol.">
        <title>Alteromonas alba sp. nov., a marine bacterium isolated from the seawater of the West Pacific Ocean.</title>
        <authorList>
            <person name="Sun C."/>
            <person name="Wu Y.-H."/>
            <person name="Xamxidin M."/>
            <person name="Cheng H."/>
            <person name="Xu X.-W."/>
        </authorList>
    </citation>
    <scope>NUCLEOTIDE SEQUENCE [LARGE SCALE GENOMIC DNA]</scope>
    <source>
        <strain evidence="3">9a2</strain>
    </source>
</reference>
<sequence>MIKTLTTVLAFFLASFVISSNVYAHGASAVAGEWLPVIDEQGKSEAAILSQIQSSPLGNEILVQYEGEGKLEVLGDDNEPFIRITKSGVYANWDHPMWFKVQTAGPRPLPEWVTDQKLESKWTQVSERNYYGWYDKRLEKTDEHAERWNIALAVNGQRQDLSGYFKSLTPPSKRTLVTVDNKAAPIADLTAMVIPGPERAIRVSYQGDHHMVVLDEYDEPMLRFSPKGVEANTQSKGWKQLGRSPVDSDAKWVKLSTQAAYTWPDSRLDKDEQEKWKIPVFCHQDKKVKFIQGGWVEIARL</sequence>
<organism evidence="2 3">
    <name type="scientific">Alteromonas gracilis</name>
    <dbReference type="NCBI Taxonomy" id="1479524"/>
    <lineage>
        <taxon>Bacteria</taxon>
        <taxon>Pseudomonadati</taxon>
        <taxon>Pseudomonadota</taxon>
        <taxon>Gammaproteobacteria</taxon>
        <taxon>Alteromonadales</taxon>
        <taxon>Alteromonadaceae</taxon>
        <taxon>Alteromonas/Salinimonas group</taxon>
        <taxon>Alteromonas</taxon>
    </lineage>
</organism>
<evidence type="ECO:0000313" key="3">
    <source>
        <dbReference type="Proteomes" id="UP000239539"/>
    </source>
</evidence>
<proteinExistence type="predicted"/>
<keyword evidence="3" id="KW-1185">Reference proteome</keyword>
<feature type="signal peptide" evidence="1">
    <location>
        <begin position="1"/>
        <end position="24"/>
    </location>
</feature>
<gene>
    <name evidence="2" type="ORF">C6Y39_12290</name>
</gene>